<feature type="domain" description="PNPLA" evidence="7">
    <location>
        <begin position="48"/>
        <end position="209"/>
    </location>
</feature>
<keyword evidence="6" id="KW-0732">Signal</keyword>
<dbReference type="PANTHER" id="PTHR14226:SF76">
    <property type="entry name" value="NTE FAMILY PROTEIN RSSA"/>
    <property type="match status" value="1"/>
</dbReference>
<keyword evidence="1 4" id="KW-0378">Hydrolase</keyword>
<dbReference type="STRING" id="470453.B0680_05725"/>
<evidence type="ECO:0000256" key="5">
    <source>
        <dbReference type="SAM" id="MobiDB-lite"/>
    </source>
</evidence>
<evidence type="ECO:0000256" key="3">
    <source>
        <dbReference type="ARBA" id="ARBA00023098"/>
    </source>
</evidence>
<feature type="signal peptide" evidence="6">
    <location>
        <begin position="1"/>
        <end position="22"/>
    </location>
</feature>
<dbReference type="Pfam" id="PF01734">
    <property type="entry name" value="Patatin"/>
    <property type="match status" value="1"/>
</dbReference>
<dbReference type="PROSITE" id="PS51635">
    <property type="entry name" value="PNPLA"/>
    <property type="match status" value="1"/>
</dbReference>
<evidence type="ECO:0000256" key="2">
    <source>
        <dbReference type="ARBA" id="ARBA00022963"/>
    </source>
</evidence>
<dbReference type="AlphaFoldDB" id="A0A1T0CPN0"/>
<evidence type="ECO:0000313" key="8">
    <source>
        <dbReference type="EMBL" id="OOS24305.1"/>
    </source>
</evidence>
<evidence type="ECO:0000256" key="4">
    <source>
        <dbReference type="PROSITE-ProRule" id="PRU01161"/>
    </source>
</evidence>
<evidence type="ECO:0000259" key="7">
    <source>
        <dbReference type="PROSITE" id="PS51635"/>
    </source>
</evidence>
<evidence type="ECO:0000256" key="1">
    <source>
        <dbReference type="ARBA" id="ARBA00022801"/>
    </source>
</evidence>
<gene>
    <name evidence="8" type="ORF">B0680_05725</name>
</gene>
<keyword evidence="3 4" id="KW-0443">Lipid metabolism</keyword>
<dbReference type="Proteomes" id="UP000189800">
    <property type="component" value="Unassembled WGS sequence"/>
</dbReference>
<dbReference type="GO" id="GO:0016787">
    <property type="term" value="F:hydrolase activity"/>
    <property type="evidence" value="ECO:0007669"/>
    <property type="project" value="UniProtKB-UniRule"/>
</dbReference>
<evidence type="ECO:0000256" key="6">
    <source>
        <dbReference type="SAM" id="SignalP"/>
    </source>
</evidence>
<accession>A0A1T0CPN0</accession>
<dbReference type="GO" id="GO:0016042">
    <property type="term" value="P:lipid catabolic process"/>
    <property type="evidence" value="ECO:0007669"/>
    <property type="project" value="UniProtKB-UniRule"/>
</dbReference>
<feature type="chain" id="PRO_5012933324" evidence="6">
    <location>
        <begin position="23"/>
        <end position="395"/>
    </location>
</feature>
<feature type="region of interest" description="Disordered" evidence="5">
    <location>
        <begin position="229"/>
        <end position="253"/>
    </location>
</feature>
<keyword evidence="2 4" id="KW-0442">Lipid degradation</keyword>
<sequence length="395" mass="41754">MTLRRLMLPMMAMSAAVLSACANNTAKETTTATTPTPTAQESRPVVALVLGGGGARGFAHIGVIESLEAHGIRPDLVVGTSVGAMVGSVYASGATPAKLVTMADELKETDLIDITPSKQGFVDGARLRQYINAQVGSRPIEQFPIRFAAVATEMQTKQAVTFRQGDAGLAVQASASVPNLFIPPRIPENSGKKYIDGSQSALLPARIAKNMGANVVIAVDLMAKADTADANSDTKTDANQPTTPNTVSISRDDTGVHAKWGNETIRIPIDIAQMNDAAKGLPFELPLGDIFGNVLKAIPESTQIELPKELPNKLPKNPSEFWQLFGNVGANIKADPADIQASDVLIAPDLSKSAVFDTTNRTALIQAGKTATDTQIDAIKHAIQTAQYRYVGKTQ</sequence>
<name>A0A1T0CPN0_9GAMM</name>
<feature type="compositionally biased region" description="Polar residues" evidence="5">
    <location>
        <begin position="229"/>
        <end position="249"/>
    </location>
</feature>
<feature type="active site" description="Nucleophile" evidence="4">
    <location>
        <position position="81"/>
    </location>
</feature>
<evidence type="ECO:0000313" key="9">
    <source>
        <dbReference type="Proteomes" id="UP000189800"/>
    </source>
</evidence>
<dbReference type="CDD" id="cd07205">
    <property type="entry name" value="Pat_PNPLA6_PNPLA7_NTE1_like"/>
    <property type="match status" value="1"/>
</dbReference>
<feature type="active site" description="Proton acceptor" evidence="4">
    <location>
        <position position="196"/>
    </location>
</feature>
<dbReference type="Gene3D" id="3.40.1090.10">
    <property type="entry name" value="Cytosolic phospholipase A2 catalytic domain"/>
    <property type="match status" value="2"/>
</dbReference>
<dbReference type="PANTHER" id="PTHR14226">
    <property type="entry name" value="NEUROPATHY TARGET ESTERASE/SWISS CHEESE D.MELANOGASTER"/>
    <property type="match status" value="1"/>
</dbReference>
<protein>
    <submittedName>
        <fullName evidence="8">Patatin</fullName>
    </submittedName>
</protein>
<comment type="caution">
    <text evidence="4">Lacks conserved residue(s) required for the propagation of feature annotation.</text>
</comment>
<feature type="short sequence motif" description="GXSXG" evidence="4">
    <location>
        <begin position="79"/>
        <end position="83"/>
    </location>
</feature>
<dbReference type="SUPFAM" id="SSF52151">
    <property type="entry name" value="FabD/lysophospholipase-like"/>
    <property type="match status" value="1"/>
</dbReference>
<keyword evidence="9" id="KW-1185">Reference proteome</keyword>
<dbReference type="InterPro" id="IPR016035">
    <property type="entry name" value="Acyl_Trfase/lysoPLipase"/>
</dbReference>
<reference evidence="8 9" key="1">
    <citation type="submission" date="2017-02" db="EMBL/GenBank/DDBJ databases">
        <title>Draft genome sequence of Moraxella pluranimalium CCUG 54913T type strain.</title>
        <authorList>
            <person name="Salva-Serra F."/>
            <person name="Engstrom-Jakobsson H."/>
            <person name="Thorell K."/>
            <person name="Jaen-Luchoro D."/>
            <person name="Gonzales-Siles L."/>
            <person name="Karlsson R."/>
            <person name="Yazdan S."/>
            <person name="Boulund F."/>
            <person name="Johnning A."/>
            <person name="Engstrand L."/>
            <person name="Kristiansson E."/>
            <person name="Moore E."/>
        </authorList>
    </citation>
    <scope>NUCLEOTIDE SEQUENCE [LARGE SCALE GENOMIC DNA]</scope>
    <source>
        <strain evidence="8 9">CCUG 54913</strain>
    </source>
</reference>
<proteinExistence type="predicted"/>
<comment type="caution">
    <text evidence="8">The sequence shown here is derived from an EMBL/GenBank/DDBJ whole genome shotgun (WGS) entry which is preliminary data.</text>
</comment>
<dbReference type="PROSITE" id="PS51257">
    <property type="entry name" value="PROKAR_LIPOPROTEIN"/>
    <property type="match status" value="1"/>
</dbReference>
<dbReference type="InterPro" id="IPR050301">
    <property type="entry name" value="NTE"/>
</dbReference>
<dbReference type="EMBL" id="MUYU01000012">
    <property type="protein sequence ID" value="OOS24305.1"/>
    <property type="molecule type" value="Genomic_DNA"/>
</dbReference>
<dbReference type="InterPro" id="IPR002641">
    <property type="entry name" value="PNPLA_dom"/>
</dbReference>
<organism evidence="8 9">
    <name type="scientific">Moraxella pluranimalium</name>
    <dbReference type="NCBI Taxonomy" id="470453"/>
    <lineage>
        <taxon>Bacteria</taxon>
        <taxon>Pseudomonadati</taxon>
        <taxon>Pseudomonadota</taxon>
        <taxon>Gammaproteobacteria</taxon>
        <taxon>Moraxellales</taxon>
        <taxon>Moraxellaceae</taxon>
        <taxon>Moraxella</taxon>
    </lineage>
</organism>
<feature type="short sequence motif" description="GXGXXG" evidence="4">
    <location>
        <begin position="52"/>
        <end position="57"/>
    </location>
</feature>